<feature type="compositionally biased region" description="Basic and acidic residues" evidence="1">
    <location>
        <begin position="268"/>
        <end position="277"/>
    </location>
</feature>
<feature type="region of interest" description="Disordered" evidence="1">
    <location>
        <begin position="221"/>
        <end position="289"/>
    </location>
</feature>
<dbReference type="PANTHER" id="PTHR21727:SF0">
    <property type="entry name" value="MRNA (2'-O-METHYLADENOSINE-N(6)-)-METHYLTRANSFERASE"/>
    <property type="match status" value="1"/>
</dbReference>
<dbReference type="GO" id="GO:0016422">
    <property type="term" value="F:mRNA (2'-O-methyladenosine-N6-)-methyltransferase activity"/>
    <property type="evidence" value="ECO:0007669"/>
    <property type="project" value="InterPro"/>
</dbReference>
<protein>
    <recommendedName>
        <fullName evidence="2">PCIF1 WW domain-containing protein</fullName>
    </recommendedName>
</protein>
<dbReference type="InterPro" id="IPR039881">
    <property type="entry name" value="PCIF1-like"/>
</dbReference>
<feature type="non-terminal residue" evidence="3">
    <location>
        <position position="1"/>
    </location>
</feature>
<dbReference type="PANTHER" id="PTHR21727">
    <property type="entry name" value="PHOSPHORYLATED CTD INTERACTING FACTOR 1"/>
    <property type="match status" value="1"/>
</dbReference>
<reference evidence="3 4" key="1">
    <citation type="journal article" date="2015" name="Genome Biol. Evol.">
        <title>Comparative Genomics of a Bacterivorous Green Alga Reveals Evolutionary Causalities and Consequences of Phago-Mixotrophic Mode of Nutrition.</title>
        <authorList>
            <person name="Burns J.A."/>
            <person name="Paasch A."/>
            <person name="Narechania A."/>
            <person name="Kim E."/>
        </authorList>
    </citation>
    <scope>NUCLEOTIDE SEQUENCE [LARGE SCALE GENOMIC DNA]</scope>
    <source>
        <strain evidence="3 4">PLY_AMNH</strain>
    </source>
</reference>
<dbReference type="AlphaFoldDB" id="A0AAE0FWU7"/>
<name>A0AAE0FWU7_9CHLO</name>
<evidence type="ECO:0000256" key="1">
    <source>
        <dbReference type="SAM" id="MobiDB-lite"/>
    </source>
</evidence>
<evidence type="ECO:0000313" key="3">
    <source>
        <dbReference type="EMBL" id="KAK3267222.1"/>
    </source>
</evidence>
<comment type="caution">
    <text evidence="3">The sequence shown here is derived from an EMBL/GenBank/DDBJ whole genome shotgun (WGS) entry which is preliminary data.</text>
</comment>
<accession>A0AAE0FWU7</accession>
<feature type="domain" description="PCIF1 WW" evidence="2">
    <location>
        <begin position="24"/>
        <end position="161"/>
    </location>
</feature>
<sequence length="289" mass="31462">CQQVSGKQAEESASHSLTRVPGVKGCQAALNEHAFEVLKQRMGVVFECFASPLNCHYEGYCSAFQDVDGPFGSRGNFFQLKGDSLEGSFEANPPFVSSVMSAMAIKMHALLKAATKRGTALSFVVVVPGWTDEPSWAIMQKSEFRRALWQVAREDHGFCDGAQHQRRDRFRASPFDTAVFVLQTAAGAAKWRATSKVERELRAAMAQAVPTPAVAQRRMKDGRGMGDLDGAGGVYKGKRKCQKNAGSESQELGAHRGHKRSKKAAACDTHEAQERSAIKARPPLATSFP</sequence>
<gene>
    <name evidence="3" type="ORF">CYMTET_24210</name>
</gene>
<keyword evidence="4" id="KW-1185">Reference proteome</keyword>
<dbReference type="Pfam" id="PF12237">
    <property type="entry name" value="PCIF1_WW"/>
    <property type="match status" value="1"/>
</dbReference>
<dbReference type="GO" id="GO:0099122">
    <property type="term" value="F:RNA polymerase II C-terminal domain binding"/>
    <property type="evidence" value="ECO:0007669"/>
    <property type="project" value="InterPro"/>
</dbReference>
<dbReference type="EMBL" id="LGRX02012551">
    <property type="protein sequence ID" value="KAK3267222.1"/>
    <property type="molecule type" value="Genomic_DNA"/>
</dbReference>
<evidence type="ECO:0000259" key="2">
    <source>
        <dbReference type="Pfam" id="PF12237"/>
    </source>
</evidence>
<organism evidence="3 4">
    <name type="scientific">Cymbomonas tetramitiformis</name>
    <dbReference type="NCBI Taxonomy" id="36881"/>
    <lineage>
        <taxon>Eukaryota</taxon>
        <taxon>Viridiplantae</taxon>
        <taxon>Chlorophyta</taxon>
        <taxon>Pyramimonadophyceae</taxon>
        <taxon>Pyramimonadales</taxon>
        <taxon>Pyramimonadaceae</taxon>
        <taxon>Cymbomonas</taxon>
    </lineage>
</organism>
<evidence type="ECO:0000313" key="4">
    <source>
        <dbReference type="Proteomes" id="UP001190700"/>
    </source>
</evidence>
<proteinExistence type="predicted"/>
<dbReference type="InterPro" id="IPR022035">
    <property type="entry name" value="PCIF1_WW"/>
</dbReference>
<dbReference type="Proteomes" id="UP001190700">
    <property type="component" value="Unassembled WGS sequence"/>
</dbReference>